<feature type="transmembrane region" description="Helical" evidence="6">
    <location>
        <begin position="316"/>
        <end position="335"/>
    </location>
</feature>
<evidence type="ECO:0000313" key="8">
    <source>
        <dbReference type="EMBL" id="GAA2118761.1"/>
    </source>
</evidence>
<feature type="transmembrane region" description="Helical" evidence="6">
    <location>
        <begin position="371"/>
        <end position="394"/>
    </location>
</feature>
<feature type="transmembrane region" description="Helical" evidence="6">
    <location>
        <begin position="102"/>
        <end position="125"/>
    </location>
</feature>
<feature type="transmembrane region" description="Helical" evidence="6">
    <location>
        <begin position="347"/>
        <end position="365"/>
    </location>
</feature>
<dbReference type="SUPFAM" id="SSF103473">
    <property type="entry name" value="MFS general substrate transporter"/>
    <property type="match status" value="1"/>
</dbReference>
<dbReference type="CDD" id="cd17365">
    <property type="entry name" value="MFS_PcaK_like"/>
    <property type="match status" value="1"/>
</dbReference>
<dbReference type="Proteomes" id="UP001500166">
    <property type="component" value="Unassembled WGS sequence"/>
</dbReference>
<proteinExistence type="predicted"/>
<keyword evidence="2 6" id="KW-0812">Transmembrane</keyword>
<evidence type="ECO:0000259" key="7">
    <source>
        <dbReference type="PROSITE" id="PS50850"/>
    </source>
</evidence>
<dbReference type="PANTHER" id="PTHR23508:SF10">
    <property type="entry name" value="CARBOXYLIC ACID TRANSPORTER PROTEIN HOMOLOG"/>
    <property type="match status" value="1"/>
</dbReference>
<feature type="transmembrane region" description="Helical" evidence="6">
    <location>
        <begin position="72"/>
        <end position="93"/>
    </location>
</feature>
<feature type="transmembrane region" description="Helical" evidence="6">
    <location>
        <begin position="284"/>
        <end position="304"/>
    </location>
</feature>
<feature type="transmembrane region" description="Helical" evidence="6">
    <location>
        <begin position="32"/>
        <end position="60"/>
    </location>
</feature>
<evidence type="ECO:0000256" key="5">
    <source>
        <dbReference type="SAM" id="MobiDB-lite"/>
    </source>
</evidence>
<feature type="transmembrane region" description="Helical" evidence="6">
    <location>
        <begin position="435"/>
        <end position="455"/>
    </location>
</feature>
<dbReference type="Gene3D" id="1.20.1250.20">
    <property type="entry name" value="MFS general substrate transporter like domains"/>
    <property type="match status" value="1"/>
</dbReference>
<sequence>MPYRKSFPVSSTASSPTAGTTPAKGLILKSPLWVAPLCWIAVLLDGFDAVVLGAVMPALLEDKGFDMTTGEGTAVATAGLFGMMIGALGMGWLTDRLGRRKMLIGAVIVFSVLTFAAAFAPSVLWFGVLRFLAGLGLGGCLPTGISMVTEFARKGRGSNATTVMMTGYHVGAVLTAALAIWVLAQFSWHTMFIAGALPALILVPLMFVFLPESPSYLAAKGDYDAARAVAAHYNVELELPDAAGAAGTSGAGRAASSTPNGEKAKPAKQGAALLLSGTYARNSLFIWTASFMGLLLVYGLNTWLPQIMRAADYDLGNALGFLLILNVGAVVGLWIGGRVADRITPRIAGILWFSGSAVLLAALAIKLPVFGIYIMVFLTGCFVFSSQVLVYAFTAANHPPQVRATALGMSAGVGRLGAISGPIVGGTLLTAGLAYPWGFFAFALVGALGGASMLGTKTVDPVDKRVVIDPEESPAR</sequence>
<evidence type="ECO:0000256" key="3">
    <source>
        <dbReference type="ARBA" id="ARBA00022989"/>
    </source>
</evidence>
<protein>
    <submittedName>
        <fullName evidence="8">Aromatic acid/H+ symport family MFS transporter</fullName>
    </submittedName>
</protein>
<gene>
    <name evidence="8" type="ORF">GCM10009824_19280</name>
</gene>
<dbReference type="EMBL" id="BAAAQA010000018">
    <property type="protein sequence ID" value="GAA2118761.1"/>
    <property type="molecule type" value="Genomic_DNA"/>
</dbReference>
<keyword evidence="9" id="KW-1185">Reference proteome</keyword>
<organism evidence="8 9">
    <name type="scientific">Kocuria atrinae</name>
    <dbReference type="NCBI Taxonomy" id="592377"/>
    <lineage>
        <taxon>Bacteria</taxon>
        <taxon>Bacillati</taxon>
        <taxon>Actinomycetota</taxon>
        <taxon>Actinomycetes</taxon>
        <taxon>Micrococcales</taxon>
        <taxon>Micrococcaceae</taxon>
        <taxon>Kocuria</taxon>
    </lineage>
</organism>
<feature type="domain" description="Major facilitator superfamily (MFS) profile" evidence="7">
    <location>
        <begin position="34"/>
        <end position="464"/>
    </location>
</feature>
<evidence type="ECO:0000256" key="2">
    <source>
        <dbReference type="ARBA" id="ARBA00022692"/>
    </source>
</evidence>
<evidence type="ECO:0000313" key="9">
    <source>
        <dbReference type="Proteomes" id="UP001500166"/>
    </source>
</evidence>
<evidence type="ECO:0000256" key="4">
    <source>
        <dbReference type="ARBA" id="ARBA00023136"/>
    </source>
</evidence>
<comment type="caution">
    <text evidence="8">The sequence shown here is derived from an EMBL/GenBank/DDBJ whole genome shotgun (WGS) entry which is preliminary data.</text>
</comment>
<evidence type="ECO:0000256" key="1">
    <source>
        <dbReference type="ARBA" id="ARBA00004651"/>
    </source>
</evidence>
<dbReference type="Pfam" id="PF07690">
    <property type="entry name" value="MFS_1"/>
    <property type="match status" value="1"/>
</dbReference>
<dbReference type="InterPro" id="IPR011701">
    <property type="entry name" value="MFS"/>
</dbReference>
<comment type="subcellular location">
    <subcellularLocation>
        <location evidence="1">Cell membrane</location>
        <topology evidence="1">Multi-pass membrane protein</topology>
    </subcellularLocation>
</comment>
<dbReference type="PROSITE" id="PS50850">
    <property type="entry name" value="MFS"/>
    <property type="match status" value="1"/>
</dbReference>
<evidence type="ECO:0000256" key="6">
    <source>
        <dbReference type="SAM" id="Phobius"/>
    </source>
</evidence>
<keyword evidence="3 6" id="KW-1133">Transmembrane helix</keyword>
<keyword evidence="4 6" id="KW-0472">Membrane</keyword>
<reference evidence="9" key="1">
    <citation type="journal article" date="2019" name="Int. J. Syst. Evol. Microbiol.">
        <title>The Global Catalogue of Microorganisms (GCM) 10K type strain sequencing project: providing services to taxonomists for standard genome sequencing and annotation.</title>
        <authorList>
            <consortium name="The Broad Institute Genomics Platform"/>
            <consortium name="The Broad Institute Genome Sequencing Center for Infectious Disease"/>
            <person name="Wu L."/>
            <person name="Ma J."/>
        </authorList>
    </citation>
    <scope>NUCLEOTIDE SEQUENCE [LARGE SCALE GENOMIC DNA]</scope>
    <source>
        <strain evidence="9">JCM 15914</strain>
    </source>
</reference>
<feature type="compositionally biased region" description="Low complexity" evidence="5">
    <location>
        <begin position="8"/>
        <end position="21"/>
    </location>
</feature>
<feature type="transmembrane region" description="Helical" evidence="6">
    <location>
        <begin position="131"/>
        <end position="151"/>
    </location>
</feature>
<name>A0ABP5JQH4_9MICC</name>
<dbReference type="PANTHER" id="PTHR23508">
    <property type="entry name" value="CARBOXYLIC ACID TRANSPORTER PROTEIN HOMOLOG"/>
    <property type="match status" value="1"/>
</dbReference>
<dbReference type="InterPro" id="IPR036259">
    <property type="entry name" value="MFS_trans_sf"/>
</dbReference>
<feature type="transmembrane region" description="Helical" evidence="6">
    <location>
        <begin position="163"/>
        <end position="184"/>
    </location>
</feature>
<feature type="region of interest" description="Disordered" evidence="5">
    <location>
        <begin position="1"/>
        <end position="21"/>
    </location>
</feature>
<dbReference type="InterPro" id="IPR020846">
    <property type="entry name" value="MFS_dom"/>
</dbReference>
<accession>A0ABP5JQH4</accession>
<feature type="transmembrane region" description="Helical" evidence="6">
    <location>
        <begin position="406"/>
        <end position="429"/>
    </location>
</feature>
<feature type="transmembrane region" description="Helical" evidence="6">
    <location>
        <begin position="190"/>
        <end position="210"/>
    </location>
</feature>